<sequence length="90" mass="10239">MVWEWDNVCWGCGYACWRVSTRISFWAQILLNLAETRDFCSADVGSAFCSSPEPVLFSRATHKSDDHGELRVGVKSDFFSRQYSTCTTLT</sequence>
<dbReference type="EMBL" id="CP037452">
    <property type="protein sequence ID" value="QDV50459.1"/>
    <property type="molecule type" value="Genomic_DNA"/>
</dbReference>
<accession>A0A518IBQ0</accession>
<name>A0A518IBQ0_9PLAN</name>
<dbReference type="AlphaFoldDB" id="A0A518IBQ0"/>
<proteinExistence type="predicted"/>
<evidence type="ECO:0000313" key="1">
    <source>
        <dbReference type="EMBL" id="QDV50459.1"/>
    </source>
</evidence>
<gene>
    <name evidence="1" type="ORF">Enr17x_24990</name>
</gene>
<dbReference type="KEGG" id="gfm:Enr17x_24990"/>
<dbReference type="Proteomes" id="UP000318313">
    <property type="component" value="Chromosome"/>
</dbReference>
<evidence type="ECO:0000313" key="2">
    <source>
        <dbReference type="Proteomes" id="UP000318313"/>
    </source>
</evidence>
<keyword evidence="2" id="KW-1185">Reference proteome</keyword>
<protein>
    <submittedName>
        <fullName evidence="1">Uncharacterized protein</fullName>
    </submittedName>
</protein>
<organism evidence="1 2">
    <name type="scientific">Gimesia fumaroli</name>
    <dbReference type="NCBI Taxonomy" id="2527976"/>
    <lineage>
        <taxon>Bacteria</taxon>
        <taxon>Pseudomonadati</taxon>
        <taxon>Planctomycetota</taxon>
        <taxon>Planctomycetia</taxon>
        <taxon>Planctomycetales</taxon>
        <taxon>Planctomycetaceae</taxon>
        <taxon>Gimesia</taxon>
    </lineage>
</organism>
<reference evidence="1 2" key="1">
    <citation type="submission" date="2019-03" db="EMBL/GenBank/DDBJ databases">
        <title>Deep-cultivation of Planctomycetes and their phenomic and genomic characterization uncovers novel biology.</title>
        <authorList>
            <person name="Wiegand S."/>
            <person name="Jogler M."/>
            <person name="Boedeker C."/>
            <person name="Pinto D."/>
            <person name="Vollmers J."/>
            <person name="Rivas-Marin E."/>
            <person name="Kohn T."/>
            <person name="Peeters S.H."/>
            <person name="Heuer A."/>
            <person name="Rast P."/>
            <person name="Oberbeckmann S."/>
            <person name="Bunk B."/>
            <person name="Jeske O."/>
            <person name="Meyerdierks A."/>
            <person name="Storesund J.E."/>
            <person name="Kallscheuer N."/>
            <person name="Luecker S."/>
            <person name="Lage O.M."/>
            <person name="Pohl T."/>
            <person name="Merkel B.J."/>
            <person name="Hornburger P."/>
            <person name="Mueller R.-W."/>
            <person name="Bruemmer F."/>
            <person name="Labrenz M."/>
            <person name="Spormann A.M."/>
            <person name="Op den Camp H."/>
            <person name="Overmann J."/>
            <person name="Amann R."/>
            <person name="Jetten M.S.M."/>
            <person name="Mascher T."/>
            <person name="Medema M.H."/>
            <person name="Devos D.P."/>
            <person name="Kaster A.-K."/>
            <person name="Ovreas L."/>
            <person name="Rohde M."/>
            <person name="Galperin M.Y."/>
            <person name="Jogler C."/>
        </authorList>
    </citation>
    <scope>NUCLEOTIDE SEQUENCE [LARGE SCALE GENOMIC DNA]</scope>
    <source>
        <strain evidence="1 2">Enr17</strain>
    </source>
</reference>